<dbReference type="InterPro" id="IPR002867">
    <property type="entry name" value="IBR_dom"/>
</dbReference>
<dbReference type="InterPro" id="IPR001841">
    <property type="entry name" value="Znf_RING"/>
</dbReference>
<dbReference type="CDD" id="cd23820">
    <property type="entry name" value="RWD_RNF14"/>
    <property type="match status" value="1"/>
</dbReference>
<evidence type="ECO:0000256" key="1">
    <source>
        <dbReference type="ARBA" id="ARBA00001798"/>
    </source>
</evidence>
<dbReference type="Pfam" id="PF01485">
    <property type="entry name" value="IBR"/>
    <property type="match status" value="1"/>
</dbReference>
<keyword evidence="7" id="KW-0833">Ubl conjugation pathway</keyword>
<dbReference type="SMART" id="SM00591">
    <property type="entry name" value="RWD"/>
    <property type="match status" value="1"/>
</dbReference>
<evidence type="ECO:0000256" key="4">
    <source>
        <dbReference type="ARBA" id="ARBA00022723"/>
    </source>
</evidence>
<evidence type="ECO:0000256" key="5">
    <source>
        <dbReference type="ARBA" id="ARBA00022737"/>
    </source>
</evidence>
<evidence type="ECO:0000256" key="2">
    <source>
        <dbReference type="ARBA" id="ARBA00012251"/>
    </source>
</evidence>
<keyword evidence="8" id="KW-0862">Zinc</keyword>
<dbReference type="Gene3D" id="3.30.40.10">
    <property type="entry name" value="Zinc/RING finger domain, C3HC4 (zinc finger)"/>
    <property type="match status" value="1"/>
</dbReference>
<reference evidence="9" key="1">
    <citation type="journal article" date="2012" name="Nature">
        <title>The oyster genome reveals stress adaptation and complexity of shell formation.</title>
        <authorList>
            <person name="Zhang G."/>
            <person name="Fang X."/>
            <person name="Guo X."/>
            <person name="Li L."/>
            <person name="Luo R."/>
            <person name="Xu F."/>
            <person name="Yang P."/>
            <person name="Zhang L."/>
            <person name="Wang X."/>
            <person name="Qi H."/>
            <person name="Xiong Z."/>
            <person name="Que H."/>
            <person name="Xie Y."/>
            <person name="Holland P.W."/>
            <person name="Paps J."/>
            <person name="Zhu Y."/>
            <person name="Wu F."/>
            <person name="Chen Y."/>
            <person name="Wang J."/>
            <person name="Peng C."/>
            <person name="Meng J."/>
            <person name="Yang L."/>
            <person name="Liu J."/>
            <person name="Wen B."/>
            <person name="Zhang N."/>
            <person name="Huang Z."/>
            <person name="Zhu Q."/>
            <person name="Feng Y."/>
            <person name="Mount A."/>
            <person name="Hedgecock D."/>
            <person name="Xu Z."/>
            <person name="Liu Y."/>
            <person name="Domazet-Loso T."/>
            <person name="Du Y."/>
            <person name="Sun X."/>
            <person name="Zhang S."/>
            <person name="Liu B."/>
            <person name="Cheng P."/>
            <person name="Jiang X."/>
            <person name="Li J."/>
            <person name="Fan D."/>
            <person name="Wang W."/>
            <person name="Fu W."/>
            <person name="Wang T."/>
            <person name="Wang B."/>
            <person name="Zhang J."/>
            <person name="Peng Z."/>
            <person name="Li Y."/>
            <person name="Li N."/>
            <person name="Wang J."/>
            <person name="Chen M."/>
            <person name="He Y."/>
            <person name="Tan F."/>
            <person name="Song X."/>
            <person name="Zheng Q."/>
            <person name="Huang R."/>
            <person name="Yang H."/>
            <person name="Du X."/>
            <person name="Chen L."/>
            <person name="Yang M."/>
            <person name="Gaffney P.M."/>
            <person name="Wang S."/>
            <person name="Luo L."/>
            <person name="She Z."/>
            <person name="Ming Y."/>
            <person name="Huang W."/>
            <person name="Zhang S."/>
            <person name="Huang B."/>
            <person name="Zhang Y."/>
            <person name="Qu T."/>
            <person name="Ni P."/>
            <person name="Miao G."/>
            <person name="Wang J."/>
            <person name="Wang Q."/>
            <person name="Steinberg C.E."/>
            <person name="Wang H."/>
            <person name="Li N."/>
            <person name="Qian L."/>
            <person name="Zhang G."/>
            <person name="Li Y."/>
            <person name="Yang H."/>
            <person name="Liu X."/>
            <person name="Wang J."/>
            <person name="Yin Y."/>
            <person name="Wang J."/>
        </authorList>
    </citation>
    <scope>NUCLEOTIDE SEQUENCE [LARGE SCALE GENOMIC DNA]</scope>
    <source>
        <strain evidence="9">05x7-T-G4-1.051#20</strain>
    </source>
</reference>
<organism evidence="9">
    <name type="scientific">Magallana gigas</name>
    <name type="common">Pacific oyster</name>
    <name type="synonym">Crassostrea gigas</name>
    <dbReference type="NCBI Taxonomy" id="29159"/>
    <lineage>
        <taxon>Eukaryota</taxon>
        <taxon>Metazoa</taxon>
        <taxon>Spiralia</taxon>
        <taxon>Lophotrochozoa</taxon>
        <taxon>Mollusca</taxon>
        <taxon>Bivalvia</taxon>
        <taxon>Autobranchia</taxon>
        <taxon>Pteriomorphia</taxon>
        <taxon>Ostreida</taxon>
        <taxon>Ostreoidea</taxon>
        <taxon>Ostreidae</taxon>
        <taxon>Magallana</taxon>
    </lineage>
</organism>
<dbReference type="InterPro" id="IPR013083">
    <property type="entry name" value="Znf_RING/FYVE/PHD"/>
</dbReference>
<dbReference type="AlphaFoldDB" id="K1Q8A4"/>
<accession>K1Q8A4</accession>
<keyword evidence="6" id="KW-0863">Zinc-finger</keyword>
<dbReference type="EC" id="2.3.2.31" evidence="2"/>
<dbReference type="InterPro" id="IPR017907">
    <property type="entry name" value="Znf_RING_CS"/>
</dbReference>
<dbReference type="Pfam" id="PF26200">
    <property type="entry name" value="Rcat_RNF216"/>
    <property type="match status" value="1"/>
</dbReference>
<dbReference type="CDD" id="cd20341">
    <property type="entry name" value="BRcat_RBR_RNF14"/>
    <property type="match status" value="1"/>
</dbReference>
<dbReference type="PROSITE" id="PS50908">
    <property type="entry name" value="RWD"/>
    <property type="match status" value="1"/>
</dbReference>
<evidence type="ECO:0000256" key="7">
    <source>
        <dbReference type="ARBA" id="ARBA00022786"/>
    </source>
</evidence>
<evidence type="ECO:0000313" key="9">
    <source>
        <dbReference type="EMBL" id="EKC30193.1"/>
    </source>
</evidence>
<evidence type="ECO:0000256" key="8">
    <source>
        <dbReference type="ARBA" id="ARBA00022833"/>
    </source>
</evidence>
<dbReference type="GO" id="GO:0008270">
    <property type="term" value="F:zinc ion binding"/>
    <property type="evidence" value="ECO:0007669"/>
    <property type="project" value="UniProtKB-KW"/>
</dbReference>
<dbReference type="PROSITE" id="PS50089">
    <property type="entry name" value="ZF_RING_2"/>
    <property type="match status" value="1"/>
</dbReference>
<dbReference type="EMBL" id="JH817391">
    <property type="protein sequence ID" value="EKC30193.1"/>
    <property type="molecule type" value="Genomic_DNA"/>
</dbReference>
<dbReference type="InParanoid" id="K1Q8A4"/>
<protein>
    <recommendedName>
        <fullName evidence="2">RBR-type E3 ubiquitin transferase</fullName>
        <ecNumber evidence="2">2.3.2.31</ecNumber>
    </recommendedName>
</protein>
<sequence length="572" mass="65788">MASGGDVGRYSQTHTWAPHHRNNYFEQSDEVLALESIYGENEMGLNILSRPETEADNEPKNGLFSVQMSVPIDTSDERVTVDVCVPLNELQNNVDFSKFKRSDSGMRIIGSVTVRHLYPISLTIVLPHEYPSSAPPKFTISCPWLTSLQMTSLCQAMDRLWEESMYMPVLFTWITWLQENVMNHLGLRNRIFLQDDLDEGDSRVISEQMPIEEAFTSMIRYDQQREEEEFAQSEQECGICFTQQAGSLFLRLRPCKHHFCRICVNEYCRTHIKEGNVLNLICPETDCKSEIPPPMVTANLTPEEYERYETLSLRKGLDCMGDIVWCPRCQNPVIQEKEEALRLGHCLGCVYSFCTDCQEPWHQGRCYSDILQEEEDEKLRQTKSEAMQKKRERLARLKEERLSREIIEKTTRPCPNCKMDISKMSGCNKVSCVYCNHSMCWGCGLDITKESYGHFSKCSLSVMHEEIIDAGNIYNDGGVNYVIRPFARAHQKEKNPVILFLLALLSWRLKCHNFSDQNFFGLSVVGIWLPVHHPLKPWGQFQPILAQNTGLSFSLNKGPKCLQCEKIGRKGK</sequence>
<dbReference type="PROSITE" id="PS00518">
    <property type="entry name" value="ZF_RING_1"/>
    <property type="match status" value="1"/>
</dbReference>
<dbReference type="InterPro" id="IPR031127">
    <property type="entry name" value="E3_UB_ligase_RBR"/>
</dbReference>
<dbReference type="Pfam" id="PF05773">
    <property type="entry name" value="RWD"/>
    <property type="match status" value="1"/>
</dbReference>
<dbReference type="GO" id="GO:0061630">
    <property type="term" value="F:ubiquitin protein ligase activity"/>
    <property type="evidence" value="ECO:0007669"/>
    <property type="project" value="UniProtKB-EC"/>
</dbReference>
<dbReference type="FunFam" id="3.30.40.10:FF:000137">
    <property type="entry name" value="RanBP-type and C3HC4-type zinc finger-containing protein 1"/>
    <property type="match status" value="1"/>
</dbReference>
<evidence type="ECO:0000256" key="3">
    <source>
        <dbReference type="ARBA" id="ARBA00022679"/>
    </source>
</evidence>
<keyword evidence="4" id="KW-0479">Metal-binding</keyword>
<dbReference type="SMART" id="SM00184">
    <property type="entry name" value="RING"/>
    <property type="match status" value="2"/>
</dbReference>
<dbReference type="SUPFAM" id="SSF57850">
    <property type="entry name" value="RING/U-box"/>
    <property type="match status" value="3"/>
</dbReference>
<dbReference type="Gene3D" id="3.10.110.10">
    <property type="entry name" value="Ubiquitin Conjugating Enzyme"/>
    <property type="match status" value="1"/>
</dbReference>
<dbReference type="PANTHER" id="PTHR11685">
    <property type="entry name" value="RBR FAMILY RING FINGER AND IBR DOMAIN-CONTAINING"/>
    <property type="match status" value="1"/>
</dbReference>
<keyword evidence="5" id="KW-0677">Repeat</keyword>
<dbReference type="Gene3D" id="2.20.25.20">
    <property type="match status" value="1"/>
</dbReference>
<dbReference type="InterPro" id="IPR006575">
    <property type="entry name" value="RWD_dom"/>
</dbReference>
<dbReference type="SUPFAM" id="SSF54495">
    <property type="entry name" value="UBC-like"/>
    <property type="match status" value="1"/>
</dbReference>
<dbReference type="GO" id="GO:0016567">
    <property type="term" value="P:protein ubiquitination"/>
    <property type="evidence" value="ECO:0007669"/>
    <property type="project" value="InterPro"/>
</dbReference>
<comment type="catalytic activity">
    <reaction evidence="1">
        <text>[E2 ubiquitin-conjugating enzyme]-S-ubiquitinyl-L-cysteine + [acceptor protein]-L-lysine = [E2 ubiquitin-conjugating enzyme]-L-cysteine + [acceptor protein]-N(6)-ubiquitinyl-L-lysine.</text>
        <dbReference type="EC" id="2.3.2.31"/>
    </reaction>
</comment>
<dbReference type="SMART" id="SM00647">
    <property type="entry name" value="IBR"/>
    <property type="match status" value="2"/>
</dbReference>
<dbReference type="InterPro" id="IPR016135">
    <property type="entry name" value="UBQ-conjugating_enzyme/RWD"/>
</dbReference>
<name>K1Q8A4_MAGGI</name>
<proteinExistence type="predicted"/>
<dbReference type="Gene3D" id="1.20.120.1750">
    <property type="match status" value="1"/>
</dbReference>
<dbReference type="InterPro" id="IPR044066">
    <property type="entry name" value="TRIAD_supradom"/>
</dbReference>
<dbReference type="PROSITE" id="PS51873">
    <property type="entry name" value="TRIAD"/>
    <property type="match status" value="1"/>
</dbReference>
<keyword evidence="3" id="KW-0808">Transferase</keyword>
<gene>
    <name evidence="9" type="ORF">CGI_10020363</name>
</gene>
<dbReference type="HOGENOM" id="CLU_021364_2_2_1"/>
<evidence type="ECO:0000256" key="6">
    <source>
        <dbReference type="ARBA" id="ARBA00022771"/>
    </source>
</evidence>